<dbReference type="GO" id="GO:0005524">
    <property type="term" value="F:ATP binding"/>
    <property type="evidence" value="ECO:0007669"/>
    <property type="project" value="UniProtKB-KW"/>
</dbReference>
<keyword evidence="6" id="KW-0251">Elongation factor</keyword>
<dbReference type="eggNOG" id="COG0488">
    <property type="taxonomic scope" value="Bacteria"/>
</dbReference>
<dbReference type="RefSeq" id="WP_045978828.1">
    <property type="nucleotide sequence ID" value="NZ_JXXY01000004.1"/>
</dbReference>
<dbReference type="PANTHER" id="PTHR19211">
    <property type="entry name" value="ATP-BINDING TRANSPORT PROTEIN-RELATED"/>
    <property type="match status" value="1"/>
</dbReference>
<dbReference type="GO" id="GO:0016887">
    <property type="term" value="F:ATP hydrolysis activity"/>
    <property type="evidence" value="ECO:0007669"/>
    <property type="project" value="InterPro"/>
</dbReference>
<protein>
    <submittedName>
        <fullName evidence="6">Elongation factor 3</fullName>
    </submittedName>
</protein>
<dbReference type="PROSITE" id="PS50893">
    <property type="entry name" value="ABC_TRANSPORTER_2"/>
    <property type="match status" value="1"/>
</dbReference>
<dbReference type="Pfam" id="PF00005">
    <property type="entry name" value="ABC_tran"/>
    <property type="match status" value="2"/>
</dbReference>
<feature type="region of interest" description="Disordered" evidence="4">
    <location>
        <begin position="248"/>
        <end position="303"/>
    </location>
</feature>
<dbReference type="PANTHER" id="PTHR19211:SF14">
    <property type="entry name" value="ATP-BINDING CASSETTE SUB-FAMILY F MEMBER 1"/>
    <property type="match status" value="1"/>
</dbReference>
<dbReference type="Proteomes" id="UP000033664">
    <property type="component" value="Unassembled WGS sequence"/>
</dbReference>
<keyword evidence="1" id="KW-0677">Repeat</keyword>
<keyword evidence="3" id="KW-0067">ATP-binding</keyword>
<dbReference type="GeneID" id="58228675"/>
<evidence type="ECO:0000259" key="5">
    <source>
        <dbReference type="PROSITE" id="PS50893"/>
    </source>
</evidence>
<keyword evidence="7" id="KW-1185">Reference proteome</keyword>
<comment type="caution">
    <text evidence="6">The sequence shown here is derived from an EMBL/GenBank/DDBJ whole genome shotgun (WGS) entry which is preliminary data.</text>
</comment>
<organism evidence="6 7">
    <name type="scientific">Pseudoalteromonas ruthenica</name>
    <dbReference type="NCBI Taxonomy" id="151081"/>
    <lineage>
        <taxon>Bacteria</taxon>
        <taxon>Pseudomonadati</taxon>
        <taxon>Pseudomonadota</taxon>
        <taxon>Gammaproteobacteria</taxon>
        <taxon>Alteromonadales</taxon>
        <taxon>Pseudoalteromonadaceae</taxon>
        <taxon>Pseudoalteromonas</taxon>
    </lineage>
</organism>
<dbReference type="SMART" id="SM00382">
    <property type="entry name" value="AAA"/>
    <property type="match status" value="2"/>
</dbReference>
<dbReference type="AlphaFoldDB" id="A0A0F4PXG6"/>
<dbReference type="GO" id="GO:0003746">
    <property type="term" value="F:translation elongation factor activity"/>
    <property type="evidence" value="ECO:0007669"/>
    <property type="project" value="UniProtKB-KW"/>
</dbReference>
<feature type="compositionally biased region" description="Polar residues" evidence="4">
    <location>
        <begin position="266"/>
        <end position="277"/>
    </location>
</feature>
<dbReference type="InterPro" id="IPR003439">
    <property type="entry name" value="ABC_transporter-like_ATP-bd"/>
</dbReference>
<dbReference type="InterPro" id="IPR050611">
    <property type="entry name" value="ABCF"/>
</dbReference>
<dbReference type="Gene3D" id="3.40.50.300">
    <property type="entry name" value="P-loop containing nucleotide triphosphate hydrolases"/>
    <property type="match status" value="2"/>
</dbReference>
<feature type="domain" description="ABC transporter" evidence="5">
    <location>
        <begin position="4"/>
        <end position="237"/>
    </location>
</feature>
<evidence type="ECO:0000256" key="3">
    <source>
        <dbReference type="ARBA" id="ARBA00022840"/>
    </source>
</evidence>
<evidence type="ECO:0000256" key="2">
    <source>
        <dbReference type="ARBA" id="ARBA00022741"/>
    </source>
</evidence>
<gene>
    <name evidence="6" type="ORF">TW72_09240</name>
</gene>
<dbReference type="OrthoDB" id="9808609at2"/>
<proteinExistence type="predicted"/>
<evidence type="ECO:0000313" key="7">
    <source>
        <dbReference type="Proteomes" id="UP000033664"/>
    </source>
</evidence>
<reference evidence="6 7" key="1">
    <citation type="journal article" date="2015" name="BMC Genomics">
        <title>Genome mining reveals unlocked bioactive potential of marine Gram-negative bacteria.</title>
        <authorList>
            <person name="Machado H."/>
            <person name="Sonnenschein E.C."/>
            <person name="Melchiorsen J."/>
            <person name="Gram L."/>
        </authorList>
    </citation>
    <scope>NUCLEOTIDE SEQUENCE [LARGE SCALE GENOMIC DNA]</scope>
    <source>
        <strain evidence="6 7">S3137</strain>
    </source>
</reference>
<accession>A0A0F4PXG6</accession>
<dbReference type="InterPro" id="IPR003593">
    <property type="entry name" value="AAA+_ATPase"/>
</dbReference>
<keyword evidence="6" id="KW-0648">Protein biosynthesis</keyword>
<dbReference type="PATRIC" id="fig|151081.8.peg.1149"/>
<dbReference type="EMBL" id="JXXZ01000007">
    <property type="protein sequence ID" value="KJY99804.1"/>
    <property type="molecule type" value="Genomic_DNA"/>
</dbReference>
<dbReference type="InterPro" id="IPR027417">
    <property type="entry name" value="P-loop_NTPase"/>
</dbReference>
<evidence type="ECO:0000313" key="6">
    <source>
        <dbReference type="EMBL" id="KJY99804.1"/>
    </source>
</evidence>
<evidence type="ECO:0000256" key="4">
    <source>
        <dbReference type="SAM" id="MobiDB-lite"/>
    </source>
</evidence>
<name>A0A0F4PXG6_9GAMM</name>
<evidence type="ECO:0000256" key="1">
    <source>
        <dbReference type="ARBA" id="ARBA00022737"/>
    </source>
</evidence>
<sequence length="522" mass="58364">MPLLQAYNISYQLDNGDFLFQQLSCSLSNKRVGLVGRNGVGKSILASILSGEQQPSSGAVALPQSVAVYHQQPPPLLSCELTIAQFLGKDQVLKAIKQVEAGDCSQHWFDIIKEQWDLPVKLTRQLKEQGLPTDVDFPCAQLSGGQFARLKLWQLFASNVELLILDEPSNHLDVQAKHWLIQSMRAFKGAILLVSHERKLLHEMDEIWQLSGLGLQVFGGNYTLYAEQKTAELQALERKLASVDKQKKQLQVQTQKNREKAEQRAAQGSQLRKNGSQPKVLLDAKKDKATAQASNRTKNEQLRRAHLHNTGRSLKAHKESQKNQKLYLAHTPTRSRKVISIHQGVLPFGRTHPISFQAYAHDKIYLAGKNGSGKSTLLKTLLDEISLQQGELQLNTPLYYLDQHFGVIQGDLSLLDNLVTLCRGLKESDARTLLAGVGFRRDNVFRLGHILSGGEKMKLAMLIVSHQAAHPFLLLDEPDNHLDLDSKLMLAQALNQYPGGFILVSHDEDFVRESGVQMQIDI</sequence>
<dbReference type="SUPFAM" id="SSF52540">
    <property type="entry name" value="P-loop containing nucleoside triphosphate hydrolases"/>
    <property type="match status" value="2"/>
</dbReference>
<keyword evidence="2" id="KW-0547">Nucleotide-binding</keyword>